<feature type="transmembrane region" description="Helical" evidence="5">
    <location>
        <begin position="12"/>
        <end position="30"/>
    </location>
</feature>
<dbReference type="Proteomes" id="UP000316759">
    <property type="component" value="Unassembled WGS sequence"/>
</dbReference>
<feature type="transmembrane region" description="Helical" evidence="5">
    <location>
        <begin position="259"/>
        <end position="277"/>
    </location>
</feature>
<feature type="domain" description="G-protein coupled receptors family 1 profile" evidence="6">
    <location>
        <begin position="19"/>
        <end position="232"/>
    </location>
</feature>
<feature type="transmembrane region" description="Helical" evidence="5">
    <location>
        <begin position="83"/>
        <end position="109"/>
    </location>
</feature>
<dbReference type="CDD" id="cd00637">
    <property type="entry name" value="7tm_classA_rhodopsin-like"/>
    <property type="match status" value="1"/>
</dbReference>
<dbReference type="Gene3D" id="1.20.1070.10">
    <property type="entry name" value="Rhodopsin 7-helix transmembrane proteins"/>
    <property type="match status" value="1"/>
</dbReference>
<dbReference type="OrthoDB" id="10384325at2759"/>
<gene>
    <name evidence="7" type="ORF">FGIG_07432</name>
</gene>
<accession>A0A504YAM5</accession>
<evidence type="ECO:0000256" key="1">
    <source>
        <dbReference type="ARBA" id="ARBA00004370"/>
    </source>
</evidence>
<protein>
    <recommendedName>
        <fullName evidence="6">G-protein coupled receptors family 1 profile domain-containing protein</fullName>
    </recommendedName>
</protein>
<dbReference type="PANTHER" id="PTHR45698">
    <property type="entry name" value="TRACE AMINE-ASSOCIATED RECEPTOR 19N-RELATED"/>
    <property type="match status" value="1"/>
</dbReference>
<reference evidence="7 8" key="1">
    <citation type="submission" date="2019-04" db="EMBL/GenBank/DDBJ databases">
        <title>Annotation for the trematode Fasciola gigantica.</title>
        <authorList>
            <person name="Choi Y.-J."/>
        </authorList>
    </citation>
    <scope>NUCLEOTIDE SEQUENCE [LARGE SCALE GENOMIC DNA]</scope>
    <source>
        <strain evidence="7">Uganda_cow_1</strain>
    </source>
</reference>
<comment type="subcellular location">
    <subcellularLocation>
        <location evidence="1">Membrane</location>
    </subcellularLocation>
</comment>
<evidence type="ECO:0000259" key="6">
    <source>
        <dbReference type="PROSITE" id="PS50262"/>
    </source>
</evidence>
<sequence length="314" mass="36103">MAISLRGVSHTAYIIGLFVNTFILIVMSRFRSKQDYQSYFDTTQNALDLTLGIVHLMSSFPLVTLPQMSEWNRFYCHLFLSRALIWAIISARGYVNLFVATHFFIKIALPFTRFDLHQRGPFWISVFLIVCASVLGAVPHLFSTSYLPDSFTCTSNRTDLVSAHNQLGMTFRIGSLLVIVHNYLVPISMASYFYYHIFLLLRRSSSKAVTVVKQELLIRFFLDVFAYGMCYTVPYWTVFLGCYWDPSVVIKRSAQYENVILMSSLYPSLYSVISLCTRRSYRRPCEELVRQLCRPSERVHDSSQISSISGLSGH</sequence>
<dbReference type="GO" id="GO:0016020">
    <property type="term" value="C:membrane"/>
    <property type="evidence" value="ECO:0007669"/>
    <property type="project" value="UniProtKB-SubCell"/>
</dbReference>
<evidence type="ECO:0000256" key="4">
    <source>
        <dbReference type="ARBA" id="ARBA00023136"/>
    </source>
</evidence>
<keyword evidence="8" id="KW-1185">Reference proteome</keyword>
<evidence type="ECO:0000313" key="8">
    <source>
        <dbReference type="Proteomes" id="UP000316759"/>
    </source>
</evidence>
<dbReference type="SUPFAM" id="SSF81321">
    <property type="entry name" value="Family A G protein-coupled receptor-like"/>
    <property type="match status" value="1"/>
</dbReference>
<evidence type="ECO:0000256" key="3">
    <source>
        <dbReference type="ARBA" id="ARBA00022989"/>
    </source>
</evidence>
<organism evidence="7 8">
    <name type="scientific">Fasciola gigantica</name>
    <name type="common">Giant liver fluke</name>
    <dbReference type="NCBI Taxonomy" id="46835"/>
    <lineage>
        <taxon>Eukaryota</taxon>
        <taxon>Metazoa</taxon>
        <taxon>Spiralia</taxon>
        <taxon>Lophotrochozoa</taxon>
        <taxon>Platyhelminthes</taxon>
        <taxon>Trematoda</taxon>
        <taxon>Digenea</taxon>
        <taxon>Plagiorchiida</taxon>
        <taxon>Echinostomata</taxon>
        <taxon>Echinostomatoidea</taxon>
        <taxon>Fasciolidae</taxon>
        <taxon>Fasciola</taxon>
    </lineage>
</organism>
<evidence type="ECO:0000256" key="5">
    <source>
        <dbReference type="SAM" id="Phobius"/>
    </source>
</evidence>
<keyword evidence="2 5" id="KW-0812">Transmembrane</keyword>
<comment type="caution">
    <text evidence="7">The sequence shown here is derived from an EMBL/GenBank/DDBJ whole genome shotgun (WGS) entry which is preliminary data.</text>
</comment>
<feature type="transmembrane region" description="Helical" evidence="5">
    <location>
        <begin position="216"/>
        <end position="239"/>
    </location>
</feature>
<dbReference type="PROSITE" id="PS50262">
    <property type="entry name" value="G_PROTEIN_RECEP_F1_2"/>
    <property type="match status" value="1"/>
</dbReference>
<dbReference type="AlphaFoldDB" id="A0A504YAM5"/>
<feature type="transmembrane region" description="Helical" evidence="5">
    <location>
        <begin position="121"/>
        <end position="142"/>
    </location>
</feature>
<feature type="transmembrane region" description="Helical" evidence="5">
    <location>
        <begin position="42"/>
        <end position="63"/>
    </location>
</feature>
<dbReference type="PANTHER" id="PTHR45698:SF1">
    <property type="entry name" value="TRACE AMINE-ASSOCIATED RECEPTOR 13C-LIKE"/>
    <property type="match status" value="1"/>
</dbReference>
<dbReference type="EMBL" id="SUNJ01012972">
    <property type="protein sequence ID" value="TPP57631.1"/>
    <property type="molecule type" value="Genomic_DNA"/>
</dbReference>
<dbReference type="InterPro" id="IPR017452">
    <property type="entry name" value="GPCR_Rhodpsn_7TM"/>
</dbReference>
<keyword evidence="4 5" id="KW-0472">Membrane</keyword>
<evidence type="ECO:0000313" key="7">
    <source>
        <dbReference type="EMBL" id="TPP57631.1"/>
    </source>
</evidence>
<name>A0A504YAM5_FASGI</name>
<proteinExistence type="predicted"/>
<evidence type="ECO:0000256" key="2">
    <source>
        <dbReference type="ARBA" id="ARBA00022692"/>
    </source>
</evidence>
<feature type="transmembrane region" description="Helical" evidence="5">
    <location>
        <begin position="173"/>
        <end position="195"/>
    </location>
</feature>
<keyword evidence="3 5" id="KW-1133">Transmembrane helix</keyword>